<proteinExistence type="predicted"/>
<comment type="caution">
    <text evidence="1">The sequence shown here is derived from an EMBL/GenBank/DDBJ whole genome shotgun (WGS) entry which is preliminary data.</text>
</comment>
<dbReference type="Proteomes" id="UP001153076">
    <property type="component" value="Unassembled WGS sequence"/>
</dbReference>
<evidence type="ECO:0000313" key="2">
    <source>
        <dbReference type="Proteomes" id="UP001153076"/>
    </source>
</evidence>
<gene>
    <name evidence="1" type="ORF">Cgig2_017093</name>
</gene>
<keyword evidence="2" id="KW-1185">Reference proteome</keyword>
<evidence type="ECO:0000313" key="1">
    <source>
        <dbReference type="EMBL" id="KAJ8436110.1"/>
    </source>
</evidence>
<sequence length="217" mass="24310">MLILKDWQNETRGQGADAEPSEAGPLFLAGRPSCSEQDVVHLSPKTDKDLGKVTILFMISANIPKSDVPELPFLRPAHTLIPTVIDMQDVQRQIAALLDTCEHSAPPGFEQLPRQQRRPCLGWIGPKDDDDFVLLEPMQVEGEEERRRARGKLKSRWDEKPDDVVQNVATRPLSNNNAERVAAQSTKAPDVSYYLCIGLNQGEPHVVNLVYDKLFSF</sequence>
<dbReference type="EMBL" id="JAKOGI010000365">
    <property type="protein sequence ID" value="KAJ8436110.1"/>
    <property type="molecule type" value="Genomic_DNA"/>
</dbReference>
<protein>
    <submittedName>
        <fullName evidence="1">Uncharacterized protein</fullName>
    </submittedName>
</protein>
<dbReference type="OrthoDB" id="1898570at2759"/>
<organism evidence="1 2">
    <name type="scientific">Carnegiea gigantea</name>
    <dbReference type="NCBI Taxonomy" id="171969"/>
    <lineage>
        <taxon>Eukaryota</taxon>
        <taxon>Viridiplantae</taxon>
        <taxon>Streptophyta</taxon>
        <taxon>Embryophyta</taxon>
        <taxon>Tracheophyta</taxon>
        <taxon>Spermatophyta</taxon>
        <taxon>Magnoliopsida</taxon>
        <taxon>eudicotyledons</taxon>
        <taxon>Gunneridae</taxon>
        <taxon>Pentapetalae</taxon>
        <taxon>Caryophyllales</taxon>
        <taxon>Cactineae</taxon>
        <taxon>Cactaceae</taxon>
        <taxon>Cactoideae</taxon>
        <taxon>Echinocereeae</taxon>
        <taxon>Carnegiea</taxon>
    </lineage>
</organism>
<dbReference type="AlphaFoldDB" id="A0A9Q1QCU9"/>
<reference evidence="1" key="1">
    <citation type="submission" date="2022-04" db="EMBL/GenBank/DDBJ databases">
        <title>Carnegiea gigantea Genome sequencing and assembly v2.</title>
        <authorList>
            <person name="Copetti D."/>
            <person name="Sanderson M.J."/>
            <person name="Burquez A."/>
            <person name="Wojciechowski M.F."/>
        </authorList>
    </citation>
    <scope>NUCLEOTIDE SEQUENCE</scope>
    <source>
        <strain evidence="1">SGP5-SGP5p</strain>
        <tissue evidence="1">Aerial part</tissue>
    </source>
</reference>
<accession>A0A9Q1QCU9</accession>
<name>A0A9Q1QCU9_9CARY</name>